<dbReference type="InterPro" id="IPR051677">
    <property type="entry name" value="AfsR-DnrI-RedD_regulator"/>
</dbReference>
<dbReference type="Pfam" id="PF03704">
    <property type="entry name" value="BTAD"/>
    <property type="match status" value="1"/>
</dbReference>
<accession>A0A1F5RIJ8</accession>
<dbReference type="AlphaFoldDB" id="A0A1F5RIJ8"/>
<evidence type="ECO:0000313" key="3">
    <source>
        <dbReference type="Proteomes" id="UP000177230"/>
    </source>
</evidence>
<dbReference type="SUPFAM" id="SSF48452">
    <property type="entry name" value="TPR-like"/>
    <property type="match status" value="3"/>
</dbReference>
<dbReference type="PANTHER" id="PTHR35807">
    <property type="entry name" value="TRANSCRIPTIONAL REGULATOR REDD-RELATED"/>
    <property type="match status" value="1"/>
</dbReference>
<dbReference type="EMBL" id="MFFM01000011">
    <property type="protein sequence ID" value="OGF13851.1"/>
    <property type="molecule type" value="Genomic_DNA"/>
</dbReference>
<dbReference type="InterPro" id="IPR019734">
    <property type="entry name" value="TPR_rpt"/>
</dbReference>
<reference evidence="2 3" key="1">
    <citation type="journal article" date="2016" name="Nat. Commun.">
        <title>Thousands of microbial genomes shed light on interconnected biogeochemical processes in an aquifer system.</title>
        <authorList>
            <person name="Anantharaman K."/>
            <person name="Brown C.T."/>
            <person name="Hug L.A."/>
            <person name="Sharon I."/>
            <person name="Castelle C.J."/>
            <person name="Probst A.J."/>
            <person name="Thomas B.C."/>
            <person name="Singh A."/>
            <person name="Wilkins M.J."/>
            <person name="Karaoz U."/>
            <person name="Brodie E.L."/>
            <person name="Williams K.H."/>
            <person name="Hubbard S.S."/>
            <person name="Banfield J.F."/>
        </authorList>
    </citation>
    <scope>NUCLEOTIDE SEQUENCE [LARGE SCALE GENOMIC DNA]</scope>
</reference>
<dbReference type="PANTHER" id="PTHR35807:SF2">
    <property type="entry name" value="TRANSCRIPTIONAL ACTIVATOR DOMAIN"/>
    <property type="match status" value="1"/>
</dbReference>
<dbReference type="SMART" id="SM01043">
    <property type="entry name" value="BTAD"/>
    <property type="match status" value="1"/>
</dbReference>
<protein>
    <recommendedName>
        <fullName evidence="1">Bacterial transcriptional activator domain-containing protein</fullName>
    </recommendedName>
</protein>
<gene>
    <name evidence="2" type="ORF">A2024_10395</name>
</gene>
<dbReference type="Gene3D" id="1.10.10.10">
    <property type="entry name" value="Winged helix-like DNA-binding domain superfamily/Winged helix DNA-binding domain"/>
    <property type="match status" value="1"/>
</dbReference>
<dbReference type="InterPro" id="IPR036388">
    <property type="entry name" value="WH-like_DNA-bd_sf"/>
</dbReference>
<dbReference type="Proteomes" id="UP000177230">
    <property type="component" value="Unassembled WGS sequence"/>
</dbReference>
<organism evidence="2 3">
    <name type="scientific">Candidatus Edwardsbacteria bacterium GWF2_54_11</name>
    <dbReference type="NCBI Taxonomy" id="1817851"/>
    <lineage>
        <taxon>Bacteria</taxon>
        <taxon>Candidatus Edwardsiibacteriota</taxon>
    </lineage>
</organism>
<name>A0A1F5RIJ8_9BACT</name>
<proteinExistence type="predicted"/>
<dbReference type="Pfam" id="PF17874">
    <property type="entry name" value="TPR_MalT"/>
    <property type="match status" value="1"/>
</dbReference>
<dbReference type="Gene3D" id="1.25.40.10">
    <property type="entry name" value="Tetratricopeptide repeat domain"/>
    <property type="match status" value="3"/>
</dbReference>
<dbReference type="SMART" id="SM00028">
    <property type="entry name" value="TPR"/>
    <property type="match status" value="5"/>
</dbReference>
<dbReference type="InterPro" id="IPR041617">
    <property type="entry name" value="TPR_MalT"/>
</dbReference>
<sequence>MPKKTNDIACSITEYLSGKQYDSGVRLLIEHSRDLLQPGRLAELKKLLAMIPREHFLRHPKLILIAANADYQSGELKSALRYLTTAIPVLKKARDRSSLSAAYRYLSYIHQDMGQNQKAISDSRQGLKYLEKNDYRGRAGLLAAMAGSYWRLLDYKKASKIYAQVMDIYIRAGDKEGQIRTLANSSAITKALGQLGKARKEKEEVLRFYRDSDNRRSYCLAAVNLSSLYLEMFELEKAEFLLTSAIPEIQKLGLGMALGPARVYLGEVQMHQGRFPEAEKTLKFALDKTDSADEASYHFSCLIALSTLYRLQGNLSLSLRYALESLERTSPERPLDTAQAHYNISRVYFAARDFAKTLHYAKRSSAAYARTGMAYRQSRALLNLAEIYLAHNKLPAFGQAFSQGLNICRKGNYDFFFNDRYPDSFWPLIPAYLKTNGSSKYLNKLVEIFDPSKTASNRSPADPRPAITTLGSLGILLDGQPVERWKRTASRQVLGILLSRHVSREADPHNDSEQFIPSEVLSLMLWPKKSLASASINLQVAVAELRRLLEPGLKGGKNSRPIEFRNGCYRIDIDNISLDFTDFVAAVRKGQQAEITGQPPAALEFYRQAVEIYRGDFLPDVKLIEMEGTRERLRQLYFQALLSLAGLYLKQNRLDDAVKYAALAVSRERCLEEAHRILLSAYHRMGRKELISKQFQICQTALRRDLGLDVSPETIALYKECSK</sequence>
<dbReference type="InterPro" id="IPR005158">
    <property type="entry name" value="BTAD"/>
</dbReference>
<dbReference type="InterPro" id="IPR011990">
    <property type="entry name" value="TPR-like_helical_dom_sf"/>
</dbReference>
<comment type="caution">
    <text evidence="2">The sequence shown here is derived from an EMBL/GenBank/DDBJ whole genome shotgun (WGS) entry which is preliminary data.</text>
</comment>
<evidence type="ECO:0000313" key="2">
    <source>
        <dbReference type="EMBL" id="OGF13851.1"/>
    </source>
</evidence>
<evidence type="ECO:0000259" key="1">
    <source>
        <dbReference type="SMART" id="SM01043"/>
    </source>
</evidence>
<feature type="domain" description="Bacterial transcriptional activator" evidence="1">
    <location>
        <begin position="578"/>
        <end position="722"/>
    </location>
</feature>